<sequence length="63" mass="6907">MGGSTLVPAESAGALISIVTPRCLKVRLSFSGSQFKTRFPVKKNLSFFRLNIFLDSLFCIAPK</sequence>
<reference evidence="2" key="1">
    <citation type="submission" date="2017-09" db="EMBL/GenBank/DDBJ databases">
        <title>Depth-based differentiation of microbial function through sediment-hosted aquifers and enrichment of novel symbionts in the deep terrestrial subsurface.</title>
        <authorList>
            <person name="Probst A.J."/>
            <person name="Ladd B."/>
            <person name="Jarett J.K."/>
            <person name="Geller-Mcgrath D.E."/>
            <person name="Sieber C.M.K."/>
            <person name="Emerson J.B."/>
            <person name="Anantharaman K."/>
            <person name="Thomas B.C."/>
            <person name="Malmstrom R."/>
            <person name="Stieglmeier M."/>
            <person name="Klingl A."/>
            <person name="Woyke T."/>
            <person name="Ryan C.M."/>
            <person name="Banfield J.F."/>
        </authorList>
    </citation>
    <scope>NUCLEOTIDE SEQUENCE [LARGE SCALE GENOMIC DNA]</scope>
</reference>
<evidence type="ECO:0000313" key="2">
    <source>
        <dbReference type="Proteomes" id="UP000229916"/>
    </source>
</evidence>
<comment type="caution">
    <text evidence="1">The sequence shown here is derived from an EMBL/GenBank/DDBJ whole genome shotgun (WGS) entry which is preliminary data.</text>
</comment>
<proteinExistence type="predicted"/>
<dbReference type="EMBL" id="PEWD01000086">
    <property type="protein sequence ID" value="PIU68264.1"/>
    <property type="molecule type" value="Genomic_DNA"/>
</dbReference>
<dbReference type="Proteomes" id="UP000229916">
    <property type="component" value="Unassembled WGS sequence"/>
</dbReference>
<dbReference type="AlphaFoldDB" id="A0A2M7ALP1"/>
<evidence type="ECO:0000313" key="1">
    <source>
        <dbReference type="EMBL" id="PIU68264.1"/>
    </source>
</evidence>
<organism evidence="1 2">
    <name type="scientific">candidate division WWE3 bacterium CG06_land_8_20_14_3_00_42_16</name>
    <dbReference type="NCBI Taxonomy" id="1975083"/>
    <lineage>
        <taxon>Bacteria</taxon>
        <taxon>Katanobacteria</taxon>
    </lineage>
</organism>
<gene>
    <name evidence="1" type="ORF">COS81_04550</name>
</gene>
<accession>A0A2M7ALP1</accession>
<protein>
    <submittedName>
        <fullName evidence="1">Uncharacterized protein</fullName>
    </submittedName>
</protein>
<name>A0A2M7ALP1_UNCKA</name>